<evidence type="ECO:0000256" key="1">
    <source>
        <dbReference type="ARBA" id="ARBA00008814"/>
    </source>
</evidence>
<dbReference type="SUPFAM" id="SSF53807">
    <property type="entry name" value="Helical backbone' metal receptor"/>
    <property type="match status" value="1"/>
</dbReference>
<dbReference type="InterPro" id="IPR054828">
    <property type="entry name" value="Vit_B12_bind_prot"/>
</dbReference>
<dbReference type="eggNOG" id="COG0614">
    <property type="taxonomic scope" value="Bacteria"/>
</dbReference>
<reference evidence="6 7" key="1">
    <citation type="submission" date="2012-09" db="EMBL/GenBank/DDBJ databases">
        <title>Genome Sequence of Bacillus sp. DW5-4.</title>
        <authorList>
            <person name="Lai Q."/>
            <person name="Liu Y."/>
            <person name="Shao Z."/>
        </authorList>
    </citation>
    <scope>NUCLEOTIDE SEQUENCE [LARGE SCALE GENOMIC DNA]</scope>
    <source>
        <strain evidence="6 7">DW5-4</strain>
    </source>
</reference>
<feature type="domain" description="Fe/B12 periplasmic-binding" evidence="5">
    <location>
        <begin position="63"/>
        <end position="314"/>
    </location>
</feature>
<dbReference type="OrthoDB" id="9816357at2"/>
<dbReference type="AlphaFoldDB" id="A0A081LFY0"/>
<dbReference type="NCBIfam" id="NF038402">
    <property type="entry name" value="TroA_like"/>
    <property type="match status" value="1"/>
</dbReference>
<dbReference type="Pfam" id="PF01497">
    <property type="entry name" value="Peripla_BP_2"/>
    <property type="match status" value="1"/>
</dbReference>
<feature type="chain" id="PRO_5039538232" evidence="4">
    <location>
        <begin position="20"/>
        <end position="316"/>
    </location>
</feature>
<keyword evidence="3" id="KW-0175">Coiled coil</keyword>
<dbReference type="Proteomes" id="UP000028091">
    <property type="component" value="Unassembled WGS sequence"/>
</dbReference>
<dbReference type="Gene3D" id="3.40.50.1980">
    <property type="entry name" value="Nitrogenase molybdenum iron protein domain"/>
    <property type="match status" value="2"/>
</dbReference>
<evidence type="ECO:0000256" key="4">
    <source>
        <dbReference type="SAM" id="SignalP"/>
    </source>
</evidence>
<dbReference type="FunFam" id="3.40.50.1980:FF:000035">
    <property type="entry name" value="Iron ABC transporter substrate-binding protein"/>
    <property type="match status" value="1"/>
</dbReference>
<dbReference type="PROSITE" id="PS50983">
    <property type="entry name" value="FE_B12_PBP"/>
    <property type="match status" value="1"/>
</dbReference>
<feature type="coiled-coil region" evidence="3">
    <location>
        <begin position="170"/>
        <end position="197"/>
    </location>
</feature>
<organism evidence="6 7">
    <name type="scientific">Bacillus zhangzhouensis</name>
    <dbReference type="NCBI Taxonomy" id="1178540"/>
    <lineage>
        <taxon>Bacteria</taxon>
        <taxon>Bacillati</taxon>
        <taxon>Bacillota</taxon>
        <taxon>Bacilli</taxon>
        <taxon>Bacillales</taxon>
        <taxon>Bacillaceae</taxon>
        <taxon>Bacillus</taxon>
    </lineage>
</organism>
<dbReference type="EMBL" id="JOTP01000001">
    <property type="protein sequence ID" value="KEP28156.1"/>
    <property type="molecule type" value="Genomic_DNA"/>
</dbReference>
<dbReference type="PROSITE" id="PS51257">
    <property type="entry name" value="PROKAR_LIPOPROTEIN"/>
    <property type="match status" value="1"/>
</dbReference>
<sequence>MKKLTAIWLSLLLVMGVLAGCAGAETDHKSTGSQNKETAAAAFPVSIKDAAGKTVEIKEQPKRIVSLIPSNTEVAYALGLGDKMVGRSDFDNYPKEVEKVEKIGGLEFNVEKVISLKPDLVLAHASQMGSKDGFKQLEDAGIQVLTVNDATSFKDVYKSINMIGESTGAKEASTKLVDEMKAKLNNIKKQADAISKDKQKTVFVEVSGAPEIYTTGQHTFMDEMLSVIHAKNAAADQTGWVQMTEESIIKRNPDVIVTIDGSSLTDLKKRDGWNTIKAVKEKQVFQLNTDLASRPGPRLIEGVEALAKSIYPDTFK</sequence>
<evidence type="ECO:0000313" key="7">
    <source>
        <dbReference type="Proteomes" id="UP000028091"/>
    </source>
</evidence>
<dbReference type="PANTHER" id="PTHR30535:SF34">
    <property type="entry name" value="MOLYBDATE-BINDING PROTEIN MOLA"/>
    <property type="match status" value="1"/>
</dbReference>
<dbReference type="CDD" id="cd01143">
    <property type="entry name" value="YvrC"/>
    <property type="match status" value="1"/>
</dbReference>
<evidence type="ECO:0000259" key="5">
    <source>
        <dbReference type="PROSITE" id="PS50983"/>
    </source>
</evidence>
<keyword evidence="7" id="KW-1185">Reference proteome</keyword>
<dbReference type="GO" id="GO:0071281">
    <property type="term" value="P:cellular response to iron ion"/>
    <property type="evidence" value="ECO:0007669"/>
    <property type="project" value="TreeGrafter"/>
</dbReference>
<feature type="signal peptide" evidence="4">
    <location>
        <begin position="1"/>
        <end position="19"/>
    </location>
</feature>
<dbReference type="InterPro" id="IPR050902">
    <property type="entry name" value="ABC_Transporter_SBP"/>
</dbReference>
<protein>
    <submittedName>
        <fullName evidence="6">Iron ABC transporter substrate-binding protein</fullName>
    </submittedName>
</protein>
<keyword evidence="2 4" id="KW-0732">Signal</keyword>
<comment type="similarity">
    <text evidence="1">Belongs to the bacterial solute-binding protein 8 family.</text>
</comment>
<evidence type="ECO:0000256" key="3">
    <source>
        <dbReference type="SAM" id="Coils"/>
    </source>
</evidence>
<name>A0A081LFY0_9BACI</name>
<gene>
    <name evidence="6" type="ORF">BA70_00770</name>
</gene>
<proteinExistence type="inferred from homology"/>
<evidence type="ECO:0000313" key="6">
    <source>
        <dbReference type="EMBL" id="KEP28156.1"/>
    </source>
</evidence>
<accession>A0A081LFY0</accession>
<dbReference type="PANTHER" id="PTHR30535">
    <property type="entry name" value="VITAMIN B12-BINDING PROTEIN"/>
    <property type="match status" value="1"/>
</dbReference>
<dbReference type="InterPro" id="IPR002491">
    <property type="entry name" value="ABC_transptr_periplasmic_BD"/>
</dbReference>
<dbReference type="RefSeq" id="WP_034316879.1">
    <property type="nucleotide sequence ID" value="NZ_JOTP01000001.1"/>
</dbReference>
<comment type="caution">
    <text evidence="6">The sequence shown here is derived from an EMBL/GenBank/DDBJ whole genome shotgun (WGS) entry which is preliminary data.</text>
</comment>
<evidence type="ECO:0000256" key="2">
    <source>
        <dbReference type="ARBA" id="ARBA00022729"/>
    </source>
</evidence>